<dbReference type="Proteomes" id="UP001140076">
    <property type="component" value="Unassembled WGS sequence"/>
</dbReference>
<dbReference type="InterPro" id="IPR052362">
    <property type="entry name" value="HTH-GbsR_regulator"/>
</dbReference>
<dbReference type="InterPro" id="IPR036390">
    <property type="entry name" value="WH_DNA-bd_sf"/>
</dbReference>
<keyword evidence="1" id="KW-0805">Transcription regulation</keyword>
<evidence type="ECO:0000256" key="3">
    <source>
        <dbReference type="ARBA" id="ARBA00023163"/>
    </source>
</evidence>
<evidence type="ECO:0000259" key="4">
    <source>
        <dbReference type="Pfam" id="PF12802"/>
    </source>
</evidence>
<dbReference type="SUPFAM" id="SSF46785">
    <property type="entry name" value="Winged helix' DNA-binding domain"/>
    <property type="match status" value="1"/>
</dbReference>
<name>A0A9X3NUD4_9ACTN</name>
<dbReference type="GO" id="GO:0003700">
    <property type="term" value="F:DNA-binding transcription factor activity"/>
    <property type="evidence" value="ECO:0007669"/>
    <property type="project" value="InterPro"/>
</dbReference>
<dbReference type="GO" id="GO:0003677">
    <property type="term" value="F:DNA binding"/>
    <property type="evidence" value="ECO:0007669"/>
    <property type="project" value="UniProtKB-KW"/>
</dbReference>
<keyword evidence="6" id="KW-1185">Reference proteome</keyword>
<evidence type="ECO:0000256" key="2">
    <source>
        <dbReference type="ARBA" id="ARBA00023125"/>
    </source>
</evidence>
<dbReference type="InterPro" id="IPR000835">
    <property type="entry name" value="HTH_MarR-typ"/>
</dbReference>
<dbReference type="Gene3D" id="1.10.287.160">
    <property type="entry name" value="HR1 repeat"/>
    <property type="match status" value="1"/>
</dbReference>
<evidence type="ECO:0000313" key="6">
    <source>
        <dbReference type="Proteomes" id="UP001140076"/>
    </source>
</evidence>
<dbReference type="RefSeq" id="WP_270071549.1">
    <property type="nucleotide sequence ID" value="NZ_JAJAQC010000009.1"/>
</dbReference>
<reference evidence="5" key="1">
    <citation type="submission" date="2021-10" db="EMBL/GenBank/DDBJ databases">
        <title>Streptomonospora sp. nov., isolated from mangrove soil.</title>
        <authorList>
            <person name="Chen X."/>
            <person name="Ge X."/>
            <person name="Liu W."/>
        </authorList>
    </citation>
    <scope>NUCLEOTIDE SEQUENCE</scope>
    <source>
        <strain evidence="5">S1-112</strain>
    </source>
</reference>
<organism evidence="5 6">
    <name type="scientific">Streptomonospora mangrovi</name>
    <dbReference type="NCBI Taxonomy" id="2883123"/>
    <lineage>
        <taxon>Bacteria</taxon>
        <taxon>Bacillati</taxon>
        <taxon>Actinomycetota</taxon>
        <taxon>Actinomycetes</taxon>
        <taxon>Streptosporangiales</taxon>
        <taxon>Nocardiopsidaceae</taxon>
        <taxon>Streptomonospora</taxon>
    </lineage>
</organism>
<dbReference type="AlphaFoldDB" id="A0A9X3NUD4"/>
<dbReference type="EMBL" id="JAJAQC010000009">
    <property type="protein sequence ID" value="MDA0564261.1"/>
    <property type="molecule type" value="Genomic_DNA"/>
</dbReference>
<evidence type="ECO:0000313" key="5">
    <source>
        <dbReference type="EMBL" id="MDA0564261.1"/>
    </source>
</evidence>
<gene>
    <name evidence="5" type="ORF">LG943_07970</name>
</gene>
<dbReference type="Pfam" id="PF12802">
    <property type="entry name" value="MarR_2"/>
    <property type="match status" value="1"/>
</dbReference>
<feature type="domain" description="HTH marR-type" evidence="4">
    <location>
        <begin position="27"/>
        <end position="87"/>
    </location>
</feature>
<evidence type="ECO:0000256" key="1">
    <source>
        <dbReference type="ARBA" id="ARBA00023015"/>
    </source>
</evidence>
<dbReference type="PANTHER" id="PTHR38465">
    <property type="entry name" value="HTH-TYPE TRANSCRIPTIONAL REGULATOR MJ1563-RELATED"/>
    <property type="match status" value="1"/>
</dbReference>
<proteinExistence type="predicted"/>
<dbReference type="PANTHER" id="PTHR38465:SF2">
    <property type="entry name" value="HTH-TYPE TRANSCRIPTIONAL REGULATOR MMPR5"/>
    <property type="match status" value="1"/>
</dbReference>
<keyword evidence="3" id="KW-0804">Transcription</keyword>
<sequence length="165" mass="18599">MAEVGDDARDMAERRYAEKFAVLLWESGYPRMAARVFASILTAENGRRTAADLAERLQVGPSAISGAVKYLIDVGMVVREREPGQRRDHYCARPSAWFDAVAANLDVYTRFETGAREGVEVFGADTPVGERLDEVSRAFAFLRREIPLLLEKWRAQEEERTARTS</sequence>
<comment type="caution">
    <text evidence="5">The sequence shown here is derived from an EMBL/GenBank/DDBJ whole genome shotgun (WGS) entry which is preliminary data.</text>
</comment>
<protein>
    <submittedName>
        <fullName evidence="5">MarR family transcriptional regulator</fullName>
    </submittedName>
</protein>
<accession>A0A9X3NUD4</accession>
<dbReference type="Gene3D" id="1.10.10.10">
    <property type="entry name" value="Winged helix-like DNA-binding domain superfamily/Winged helix DNA-binding domain"/>
    <property type="match status" value="1"/>
</dbReference>
<keyword evidence="2" id="KW-0238">DNA-binding</keyword>
<dbReference type="InterPro" id="IPR036388">
    <property type="entry name" value="WH-like_DNA-bd_sf"/>
</dbReference>